<evidence type="ECO:0000313" key="5">
    <source>
        <dbReference type="EMBL" id="QAX89280.1"/>
    </source>
</evidence>
<dbReference type="EMBL" id="MH990679">
    <property type="protein sequence ID" value="QAX89460.1"/>
    <property type="molecule type" value="Genomic_DNA"/>
</dbReference>
<reference evidence="9" key="1">
    <citation type="submission" date="2018-09" db="EMBL/GenBank/DDBJ databases">
        <title>Distribution and characteristics of SGI1/PGI2 genomic island from Proteus strains in China.</title>
        <authorList>
            <person name="Xiao T."/>
            <person name="Wang D."/>
        </authorList>
    </citation>
    <scope>NUCLEOTIDE SEQUENCE</scope>
    <source>
        <strain evidence="1">08MAS2393</strain>
        <strain evidence="2">09MAS2416</strain>
        <strain evidence="3">CA120914</strain>
        <strain evidence="4">CA121511</strain>
        <strain evidence="5">CA140446</strain>
        <strain evidence="6">CA140746</strain>
        <strain evidence="7">CA150076</strain>
        <strain evidence="8">CA150323</strain>
        <strain evidence="9">CA150801</strain>
        <strain evidence="10">CA151313</strain>
        <strain evidence="11">CA151922</strain>
        <strain evidence="12">CA152390</strain>
    </source>
</reference>
<organism evidence="9">
    <name type="scientific">Proteus mirabilis</name>
    <dbReference type="NCBI Taxonomy" id="584"/>
    <lineage>
        <taxon>Bacteria</taxon>
        <taxon>Pseudomonadati</taxon>
        <taxon>Pseudomonadota</taxon>
        <taxon>Gammaproteobacteria</taxon>
        <taxon>Enterobacterales</taxon>
        <taxon>Morganellaceae</taxon>
        <taxon>Proteus</taxon>
    </lineage>
</organism>
<protein>
    <submittedName>
        <fullName evidence="9">Uncharacterized protein</fullName>
    </submittedName>
</protein>
<evidence type="ECO:0000313" key="9">
    <source>
        <dbReference type="EMBL" id="QAX89499.1"/>
    </source>
</evidence>
<evidence type="ECO:0000313" key="8">
    <source>
        <dbReference type="EMBL" id="QAX89460.1"/>
    </source>
</evidence>
<evidence type="ECO:0000313" key="7">
    <source>
        <dbReference type="EMBL" id="QAX89366.1"/>
    </source>
</evidence>
<evidence type="ECO:0000313" key="11">
    <source>
        <dbReference type="EMBL" id="QAX89578.1"/>
    </source>
</evidence>
<accession>A0A411AND1</accession>
<dbReference type="EMBL" id="MH990677">
    <property type="protein sequence ID" value="QAX89366.1"/>
    <property type="molecule type" value="Genomic_DNA"/>
</dbReference>
<dbReference type="EMBL" id="MH990680">
    <property type="protein sequence ID" value="QAX89499.1"/>
    <property type="molecule type" value="Genomic_DNA"/>
</dbReference>
<evidence type="ECO:0000313" key="10">
    <source>
        <dbReference type="EMBL" id="QAX89539.1"/>
    </source>
</evidence>
<evidence type="ECO:0000313" key="6">
    <source>
        <dbReference type="EMBL" id="QAX89326.1"/>
    </source>
</evidence>
<evidence type="ECO:0000313" key="12">
    <source>
        <dbReference type="EMBL" id="QAX89618.1"/>
    </source>
</evidence>
<dbReference type="EMBL" id="MH990673">
    <property type="protein sequence ID" value="QAX89240.1"/>
    <property type="molecule type" value="Genomic_DNA"/>
</dbReference>
<dbReference type="EMBL" id="MH990671">
    <property type="protein sequence ID" value="QAX89139.1"/>
    <property type="molecule type" value="Genomic_DNA"/>
</dbReference>
<dbReference type="EMBL" id="MH990670">
    <property type="protein sequence ID" value="QAX89101.1"/>
    <property type="molecule type" value="Genomic_DNA"/>
</dbReference>
<dbReference type="EMBL" id="MH990672">
    <property type="protein sequence ID" value="QAX89188.1"/>
    <property type="molecule type" value="Genomic_DNA"/>
</dbReference>
<dbReference type="EMBL" id="MH990682">
    <property type="protein sequence ID" value="QAX89578.1"/>
    <property type="molecule type" value="Genomic_DNA"/>
</dbReference>
<dbReference type="EMBL" id="MH990681">
    <property type="protein sequence ID" value="QAX89539.1"/>
    <property type="molecule type" value="Genomic_DNA"/>
</dbReference>
<dbReference type="EMBL" id="MH990683">
    <property type="protein sequence ID" value="QAX89618.1"/>
    <property type="molecule type" value="Genomic_DNA"/>
</dbReference>
<sequence>MERTAHSIGWSVPTEQTASRSGWYCRVILWKGKREAR</sequence>
<evidence type="ECO:0000313" key="1">
    <source>
        <dbReference type="EMBL" id="QAX89101.1"/>
    </source>
</evidence>
<evidence type="ECO:0000313" key="2">
    <source>
        <dbReference type="EMBL" id="QAX89139.1"/>
    </source>
</evidence>
<dbReference type="AlphaFoldDB" id="A0A411AND1"/>
<proteinExistence type="predicted"/>
<evidence type="ECO:0000313" key="3">
    <source>
        <dbReference type="EMBL" id="QAX89188.1"/>
    </source>
</evidence>
<gene>
    <name evidence="6" type="ORF">1_SGI1-B_021</name>
    <name evidence="1" type="ORF">1_SGI1-O_022</name>
    <name evidence="11" type="ORF">2_SGI1-B_021</name>
    <name evidence="8" type="ORF">2_SGI1-C_021</name>
    <name evidence="7" type="ORF">2_SGI1-O_021</name>
    <name evidence="9" type="ORF">3_SGI1-C_021</name>
    <name evidence="12" type="ORF">4_SGI1-C_021</name>
    <name evidence="2" type="ORF">SGI1-I_021</name>
    <name evidence="4" type="ORF">SGI1-PmCA11_020</name>
    <name evidence="3" type="ORF">SGI1-PmCA14_021</name>
    <name evidence="5" type="ORF">SGI1-PmCA46_021</name>
    <name evidence="10" type="ORF">SGI1-Z_022</name>
</gene>
<name>A0A411AND1_PROMI</name>
<evidence type="ECO:0000313" key="4">
    <source>
        <dbReference type="EMBL" id="QAX89240.1"/>
    </source>
</evidence>
<dbReference type="EMBL" id="MH990675">
    <property type="protein sequence ID" value="QAX89326.1"/>
    <property type="molecule type" value="Genomic_DNA"/>
</dbReference>
<dbReference type="EMBL" id="MH990674">
    <property type="protein sequence ID" value="QAX89280.1"/>
    <property type="molecule type" value="Genomic_DNA"/>
</dbReference>